<dbReference type="InterPro" id="IPR014825">
    <property type="entry name" value="DNA_alkylation"/>
</dbReference>
<sequence length="240" mass="27219">MENLKMSSEMTFDEVFSLLEAWGTEARRKTNAKKNAGDNQFGVAIGNLRVLAIKLKINHILAMELWESGNVDARILSTMIMDKDELSANEIMEMIDGLTYSVLVDEFVYNVIAKTIYADELYNELVDSDDECRGRAAWDIIIAKVISENTIDRTIDLDLDNIISKIENEMKDAPRCKQESMNRCLCEIGIHFSEYTQKCIEVGESLGKLDKRQVPKGGTSTYAPEWITRGIKALYKKNSK</sequence>
<dbReference type="SUPFAM" id="SSF48371">
    <property type="entry name" value="ARM repeat"/>
    <property type="match status" value="1"/>
</dbReference>
<dbReference type="CDD" id="cd06561">
    <property type="entry name" value="AlkD_like"/>
    <property type="match status" value="1"/>
</dbReference>
<dbReference type="Proteomes" id="UP000585258">
    <property type="component" value="Unassembled WGS sequence"/>
</dbReference>
<dbReference type="AlphaFoldDB" id="A0A7X0SCT0"/>
<dbReference type="Gene3D" id="1.25.10.90">
    <property type="match status" value="1"/>
</dbReference>
<name>A0A7X0SCT0_9CLOT</name>
<accession>A0A7X0SCT0</accession>
<dbReference type="InterPro" id="IPR016024">
    <property type="entry name" value="ARM-type_fold"/>
</dbReference>
<comment type="caution">
    <text evidence="1">The sequence shown here is derived from an EMBL/GenBank/DDBJ whole genome shotgun (WGS) entry which is preliminary data.</text>
</comment>
<dbReference type="PANTHER" id="PTHR41291">
    <property type="entry name" value="DNA ALKYLATION REPAIR PROTEIN"/>
    <property type="match status" value="1"/>
</dbReference>
<dbReference type="EMBL" id="JACKWY010000001">
    <property type="protein sequence ID" value="MBB6713216.1"/>
    <property type="molecule type" value="Genomic_DNA"/>
</dbReference>
<evidence type="ECO:0000313" key="1">
    <source>
        <dbReference type="EMBL" id="MBB6713216.1"/>
    </source>
</evidence>
<gene>
    <name evidence="1" type="ORF">H7E68_00535</name>
</gene>
<reference evidence="1 2" key="1">
    <citation type="submission" date="2020-08" db="EMBL/GenBank/DDBJ databases">
        <title>Clostridia isolated from Swiss meat.</title>
        <authorList>
            <person name="Wambui J."/>
            <person name="Stevens M.J.A."/>
            <person name="Stephan R."/>
        </authorList>
    </citation>
    <scope>NUCLEOTIDE SEQUENCE [LARGE SCALE GENOMIC DNA]</scope>
    <source>
        <strain evidence="1 2">CM001</strain>
    </source>
</reference>
<evidence type="ECO:0000313" key="2">
    <source>
        <dbReference type="Proteomes" id="UP000585258"/>
    </source>
</evidence>
<proteinExistence type="predicted"/>
<organism evidence="1 2">
    <name type="scientific">Clostridium gasigenes</name>
    <dbReference type="NCBI Taxonomy" id="94869"/>
    <lineage>
        <taxon>Bacteria</taxon>
        <taxon>Bacillati</taxon>
        <taxon>Bacillota</taxon>
        <taxon>Clostridia</taxon>
        <taxon>Eubacteriales</taxon>
        <taxon>Clostridiaceae</taxon>
        <taxon>Clostridium</taxon>
    </lineage>
</organism>
<protein>
    <submittedName>
        <fullName evidence="1">DNA alkylation repair protein</fullName>
    </submittedName>
</protein>
<dbReference type="PANTHER" id="PTHR41291:SF1">
    <property type="entry name" value="DNA ALKYLATION REPAIR PROTEIN"/>
    <property type="match status" value="1"/>
</dbReference>
<dbReference type="RefSeq" id="WP_185163085.1">
    <property type="nucleotide sequence ID" value="NZ_JACKWY010000001.1"/>
</dbReference>
<dbReference type="Pfam" id="PF08713">
    <property type="entry name" value="DNA_alkylation"/>
    <property type="match status" value="1"/>
</dbReference>